<name>A0A840UM43_9FIRM</name>
<sequence>MELDKQKNFKDLVQMTSIYKGIPEMAIQKDYLICKILGNLAETEYVQNCVFKGGTSLSKCYPGSIERFSEDIDLTYLPKGNIKKKALSRELKIVEKILIGECFFEPINAERNDRNKSSQVWLNNMLKDTGIKLEIGAVVRPEPFEMRPIKSYLQEFLEAREEQRLLKEYGWHEIFVNVLDIRRTFIDKLLAVKRHALCGTLKNKVRHIYDIKKLMDRLDIQEFLKNTDELRRILRLTKETDIEYIKKRATARDYDPVGKFAYGSWQNIISAAEIKKRYESLHVDLLYTSIKQDFSEALAVFAQIDKILSDIGE</sequence>
<dbReference type="Gene3D" id="3.10.450.620">
    <property type="entry name" value="JHP933, nucleotidyltransferase-like core domain"/>
    <property type="match status" value="1"/>
</dbReference>
<proteinExistence type="predicted"/>
<evidence type="ECO:0000313" key="1">
    <source>
        <dbReference type="EMBL" id="MBB5336867.1"/>
    </source>
</evidence>
<dbReference type="AlphaFoldDB" id="A0A840UM43"/>
<gene>
    <name evidence="1" type="ORF">HNR32_002022</name>
</gene>
<dbReference type="Proteomes" id="UP000559117">
    <property type="component" value="Unassembled WGS sequence"/>
</dbReference>
<dbReference type="InterPro" id="IPR014942">
    <property type="entry name" value="AbiEii"/>
</dbReference>
<dbReference type="GO" id="GO:0016740">
    <property type="term" value="F:transferase activity"/>
    <property type="evidence" value="ECO:0007669"/>
    <property type="project" value="UniProtKB-KW"/>
</dbReference>
<keyword evidence="2" id="KW-1185">Reference proteome</keyword>
<dbReference type="Pfam" id="PF08843">
    <property type="entry name" value="AbiEii"/>
    <property type="match status" value="1"/>
</dbReference>
<organism evidence="1 2">
    <name type="scientific">Pectinatus brassicae</name>
    <dbReference type="NCBI Taxonomy" id="862415"/>
    <lineage>
        <taxon>Bacteria</taxon>
        <taxon>Bacillati</taxon>
        <taxon>Bacillota</taxon>
        <taxon>Negativicutes</taxon>
        <taxon>Selenomonadales</taxon>
        <taxon>Selenomonadaceae</taxon>
        <taxon>Pectinatus</taxon>
    </lineage>
</organism>
<dbReference type="EMBL" id="JACHFH010000026">
    <property type="protein sequence ID" value="MBB5336867.1"/>
    <property type="molecule type" value="Genomic_DNA"/>
</dbReference>
<accession>A0A840UM43</accession>
<dbReference type="RefSeq" id="WP_183862195.1">
    <property type="nucleotide sequence ID" value="NZ_JACHFH010000026.1"/>
</dbReference>
<keyword evidence="1" id="KW-0808">Transferase</keyword>
<reference evidence="1 2" key="1">
    <citation type="submission" date="2020-08" db="EMBL/GenBank/DDBJ databases">
        <title>Genomic Encyclopedia of Type Strains, Phase IV (KMG-IV): sequencing the most valuable type-strain genomes for metagenomic binning, comparative biology and taxonomic classification.</title>
        <authorList>
            <person name="Goeker M."/>
        </authorList>
    </citation>
    <scope>NUCLEOTIDE SEQUENCE [LARGE SCALE GENOMIC DNA]</scope>
    <source>
        <strain evidence="1 2">DSM 24661</strain>
    </source>
</reference>
<protein>
    <submittedName>
        <fullName evidence="1">Putative nucleotidyltransferase component of viral defense system</fullName>
    </submittedName>
</protein>
<evidence type="ECO:0000313" key="2">
    <source>
        <dbReference type="Proteomes" id="UP000559117"/>
    </source>
</evidence>
<comment type="caution">
    <text evidence="1">The sequence shown here is derived from an EMBL/GenBank/DDBJ whole genome shotgun (WGS) entry which is preliminary data.</text>
</comment>